<accession>A0AAV4VRA5</accession>
<protein>
    <submittedName>
        <fullName evidence="1">Uncharacterized protein</fullName>
    </submittedName>
</protein>
<organism evidence="1 2">
    <name type="scientific">Caerostris extrusa</name>
    <name type="common">Bark spider</name>
    <name type="synonym">Caerostris bankana</name>
    <dbReference type="NCBI Taxonomy" id="172846"/>
    <lineage>
        <taxon>Eukaryota</taxon>
        <taxon>Metazoa</taxon>
        <taxon>Ecdysozoa</taxon>
        <taxon>Arthropoda</taxon>
        <taxon>Chelicerata</taxon>
        <taxon>Arachnida</taxon>
        <taxon>Araneae</taxon>
        <taxon>Araneomorphae</taxon>
        <taxon>Entelegynae</taxon>
        <taxon>Araneoidea</taxon>
        <taxon>Araneidae</taxon>
        <taxon>Caerostris</taxon>
    </lineage>
</organism>
<dbReference type="Proteomes" id="UP001054945">
    <property type="component" value="Unassembled WGS sequence"/>
</dbReference>
<evidence type="ECO:0000313" key="2">
    <source>
        <dbReference type="Proteomes" id="UP001054945"/>
    </source>
</evidence>
<proteinExistence type="predicted"/>
<reference evidence="1 2" key="1">
    <citation type="submission" date="2021-06" db="EMBL/GenBank/DDBJ databases">
        <title>Caerostris extrusa draft genome.</title>
        <authorList>
            <person name="Kono N."/>
            <person name="Arakawa K."/>
        </authorList>
    </citation>
    <scope>NUCLEOTIDE SEQUENCE [LARGE SCALE GENOMIC DNA]</scope>
</reference>
<gene>
    <name evidence="1" type="ORF">CEXT_655101</name>
</gene>
<dbReference type="EMBL" id="BPLR01014959">
    <property type="protein sequence ID" value="GIY72538.1"/>
    <property type="molecule type" value="Genomic_DNA"/>
</dbReference>
<dbReference type="PROSITE" id="PS51257">
    <property type="entry name" value="PROKAR_LIPOPROTEIN"/>
    <property type="match status" value="1"/>
</dbReference>
<comment type="caution">
    <text evidence="1">The sequence shown here is derived from an EMBL/GenBank/DDBJ whole genome shotgun (WGS) entry which is preliminary data.</text>
</comment>
<dbReference type="AlphaFoldDB" id="A0AAV4VRA5"/>
<name>A0AAV4VRA5_CAEEX</name>
<evidence type="ECO:0000313" key="1">
    <source>
        <dbReference type="EMBL" id="GIY72538.1"/>
    </source>
</evidence>
<sequence length="109" mass="12812">MYRYSLVAQGQVSSFSCVQIGPILEIPRRRGLSVIIRDRQRIRSLAGGIPVPVIYNWRGLWMFYHVGLREKGEKKRSPSLPWVCLRKRWTGLGMFLDQEYWICPSCKRL</sequence>
<keyword evidence="2" id="KW-1185">Reference proteome</keyword>